<accession>Q119G8</accession>
<evidence type="ECO:0000256" key="1">
    <source>
        <dbReference type="SAM" id="MobiDB-lite"/>
    </source>
</evidence>
<keyword evidence="2" id="KW-1133">Transmembrane helix</keyword>
<dbReference type="AlphaFoldDB" id="Q119G8"/>
<gene>
    <name evidence="3" type="ordered locus">Tery_0388</name>
</gene>
<reference evidence="3" key="1">
    <citation type="submission" date="2006-06" db="EMBL/GenBank/DDBJ databases">
        <title>Complete sequence of Trichodesmium erythraeum IMS101.</title>
        <authorList>
            <consortium name="US DOE Joint Genome Institute"/>
            <person name="Copeland A."/>
            <person name="Lucas S."/>
            <person name="Lapidus A."/>
            <person name="Barry K."/>
            <person name="Detter J.C."/>
            <person name="Glavina del Rio T."/>
            <person name="Hammon N."/>
            <person name="Israni S."/>
            <person name="Dalin E."/>
            <person name="Tice H."/>
            <person name="Pitluck S."/>
            <person name="Kiss H."/>
            <person name="Munk A.C."/>
            <person name="Brettin T."/>
            <person name="Bruce D."/>
            <person name="Han C."/>
            <person name="Tapia R."/>
            <person name="Gilna P."/>
            <person name="Schmutz J."/>
            <person name="Larimer F."/>
            <person name="Land M."/>
            <person name="Hauser L."/>
            <person name="Kyrpides N."/>
            <person name="Kim E."/>
            <person name="Richardson P."/>
        </authorList>
    </citation>
    <scope>NUCLEOTIDE SEQUENCE [LARGE SCALE GENOMIC DNA]</scope>
    <source>
        <strain evidence="3">IMS101</strain>
    </source>
</reference>
<keyword evidence="2" id="KW-0472">Membrane</keyword>
<feature type="transmembrane region" description="Helical" evidence="2">
    <location>
        <begin position="12"/>
        <end position="32"/>
    </location>
</feature>
<feature type="region of interest" description="Disordered" evidence="1">
    <location>
        <begin position="40"/>
        <end position="68"/>
    </location>
</feature>
<proteinExistence type="predicted"/>
<evidence type="ECO:0000313" key="3">
    <source>
        <dbReference type="EMBL" id="ABG49856.1"/>
    </source>
</evidence>
<name>Q119G8_TRIEI</name>
<organism evidence="3">
    <name type="scientific">Trichodesmium erythraeum (strain IMS101)</name>
    <dbReference type="NCBI Taxonomy" id="203124"/>
    <lineage>
        <taxon>Bacteria</taxon>
        <taxon>Bacillati</taxon>
        <taxon>Cyanobacteriota</taxon>
        <taxon>Cyanophyceae</taxon>
        <taxon>Oscillatoriophycideae</taxon>
        <taxon>Oscillatoriales</taxon>
        <taxon>Microcoleaceae</taxon>
        <taxon>Trichodesmium</taxon>
    </lineage>
</organism>
<dbReference type="STRING" id="203124.Tery_0388"/>
<dbReference type="KEGG" id="ter:Tery_0388"/>
<protein>
    <submittedName>
        <fullName evidence="3">Uncharacterized protein</fullName>
    </submittedName>
</protein>
<evidence type="ECO:0000256" key="2">
    <source>
        <dbReference type="SAM" id="Phobius"/>
    </source>
</evidence>
<sequence length="85" mass="9550">MSTFSQFTPTLTLSYAIISTILTTAYLTPVLAEIPKWSTSATDLKPPSKKLASEASPTPPSLKKNEKFNHTLRPKLYYPAKYRCR</sequence>
<dbReference type="EMBL" id="CP000393">
    <property type="protein sequence ID" value="ABG49856.1"/>
    <property type="molecule type" value="Genomic_DNA"/>
</dbReference>
<keyword evidence="2" id="KW-0812">Transmembrane</keyword>
<dbReference type="HOGENOM" id="CLU_2511726_0_0_3"/>